<protein>
    <recommendedName>
        <fullName evidence="1">AB hydrolase-1 domain-containing protein</fullName>
    </recommendedName>
</protein>
<proteinExistence type="predicted"/>
<dbReference type="Pfam" id="PF00561">
    <property type="entry name" value="Abhydrolase_1"/>
    <property type="match status" value="1"/>
</dbReference>
<sequence length="279" mass="30794">MPFNPTTSTILTEDCTLTYWHQGHSSQPLLILISGGNGVGKKYNGLFEHLSDTFHVCTYDRRQNGASQLVEGKNKFLNPAQQARDVVAIMRDLGYGEMCVFGNSGGAIIGFTLAVNYPQYLTDIVCHEAPTIALLPDAEDVSNWCQSTSAAYREDGPEAAWSIFKNMMTGYEGLSAEVKPSLDDLRNFWENEFVIFSTWCPDLRRIRSNGTSIAVAVGDASGDAYYARAVQEQQRILECPRYDLPGPHTGFVHFPGEFAKALKGVFGDLENGRVDSKTV</sequence>
<evidence type="ECO:0000259" key="1">
    <source>
        <dbReference type="Pfam" id="PF00561"/>
    </source>
</evidence>
<dbReference type="SUPFAM" id="SSF53474">
    <property type="entry name" value="alpha/beta-Hydrolases"/>
    <property type="match status" value="1"/>
</dbReference>
<dbReference type="PANTHER" id="PTHR43433:SF5">
    <property type="entry name" value="AB HYDROLASE-1 DOMAIN-CONTAINING PROTEIN"/>
    <property type="match status" value="1"/>
</dbReference>
<dbReference type="Gene3D" id="3.40.50.1820">
    <property type="entry name" value="alpha/beta hydrolase"/>
    <property type="match status" value="1"/>
</dbReference>
<reference evidence="2 3" key="1">
    <citation type="journal article" date="2023" name="G3 (Bethesda)">
        <title>A chromosome-level genome assembly of Zasmidium syzygii isolated from banana leaves.</title>
        <authorList>
            <person name="van Westerhoven A.C."/>
            <person name="Mehrabi R."/>
            <person name="Talebi R."/>
            <person name="Steentjes M.B.F."/>
            <person name="Corcolon B."/>
            <person name="Chong P.A."/>
            <person name="Kema G.H.J."/>
            <person name="Seidl M.F."/>
        </authorList>
    </citation>
    <scope>NUCLEOTIDE SEQUENCE [LARGE SCALE GENOMIC DNA]</scope>
    <source>
        <strain evidence="2 3">P124</strain>
    </source>
</reference>
<comment type="caution">
    <text evidence="2">The sequence shown here is derived from an EMBL/GenBank/DDBJ whole genome shotgun (WGS) entry which is preliminary data.</text>
</comment>
<accession>A0ABR0EDK1</accession>
<name>A0ABR0EDK1_ZASCE</name>
<gene>
    <name evidence="2" type="ORF">PRZ48_010093</name>
</gene>
<feature type="domain" description="AB hydrolase-1" evidence="1">
    <location>
        <begin position="28"/>
        <end position="162"/>
    </location>
</feature>
<keyword evidence="3" id="KW-1185">Reference proteome</keyword>
<organism evidence="2 3">
    <name type="scientific">Zasmidium cellare</name>
    <name type="common">Wine cellar mold</name>
    <name type="synonym">Racodium cellare</name>
    <dbReference type="NCBI Taxonomy" id="395010"/>
    <lineage>
        <taxon>Eukaryota</taxon>
        <taxon>Fungi</taxon>
        <taxon>Dikarya</taxon>
        <taxon>Ascomycota</taxon>
        <taxon>Pezizomycotina</taxon>
        <taxon>Dothideomycetes</taxon>
        <taxon>Dothideomycetidae</taxon>
        <taxon>Mycosphaerellales</taxon>
        <taxon>Mycosphaerellaceae</taxon>
        <taxon>Zasmidium</taxon>
    </lineage>
</organism>
<dbReference type="PANTHER" id="PTHR43433">
    <property type="entry name" value="HYDROLASE, ALPHA/BETA FOLD FAMILY PROTEIN"/>
    <property type="match status" value="1"/>
</dbReference>
<dbReference type="InterPro" id="IPR050471">
    <property type="entry name" value="AB_hydrolase"/>
</dbReference>
<dbReference type="Proteomes" id="UP001305779">
    <property type="component" value="Unassembled WGS sequence"/>
</dbReference>
<evidence type="ECO:0000313" key="3">
    <source>
        <dbReference type="Proteomes" id="UP001305779"/>
    </source>
</evidence>
<evidence type="ECO:0000313" key="2">
    <source>
        <dbReference type="EMBL" id="KAK4499576.1"/>
    </source>
</evidence>
<dbReference type="EMBL" id="JAXOVC010000007">
    <property type="protein sequence ID" value="KAK4499576.1"/>
    <property type="molecule type" value="Genomic_DNA"/>
</dbReference>
<dbReference type="InterPro" id="IPR029058">
    <property type="entry name" value="AB_hydrolase_fold"/>
</dbReference>
<dbReference type="InterPro" id="IPR000073">
    <property type="entry name" value="AB_hydrolase_1"/>
</dbReference>